<reference evidence="3" key="1">
    <citation type="journal article" date="2019" name="Int. J. Syst. Evol. Microbiol.">
        <title>The Global Catalogue of Microorganisms (GCM) 10K type strain sequencing project: providing services to taxonomists for standard genome sequencing and annotation.</title>
        <authorList>
            <consortium name="The Broad Institute Genomics Platform"/>
            <consortium name="The Broad Institute Genome Sequencing Center for Infectious Disease"/>
            <person name="Wu L."/>
            <person name="Ma J."/>
        </authorList>
    </citation>
    <scope>NUCLEOTIDE SEQUENCE [LARGE SCALE GENOMIC DNA]</scope>
    <source>
        <strain evidence="3">KCTC 42282</strain>
    </source>
</reference>
<evidence type="ECO:0000256" key="1">
    <source>
        <dbReference type="SAM" id="SignalP"/>
    </source>
</evidence>
<sequence length="65" mass="6399">MKIATALAAILAALCAAAATAPARACALSGMSSDCDAACSTIEPGWRHTACIIGATPPAEDEPAR</sequence>
<comment type="caution">
    <text evidence="2">The sequence shown here is derived from an EMBL/GenBank/DDBJ whole genome shotgun (WGS) entry which is preliminary data.</text>
</comment>
<name>A0ABV7UCH7_9HYPH</name>
<organism evidence="2 3">
    <name type="scientific">Camelimonas fluminis</name>
    <dbReference type="NCBI Taxonomy" id="1576911"/>
    <lineage>
        <taxon>Bacteria</taxon>
        <taxon>Pseudomonadati</taxon>
        <taxon>Pseudomonadota</taxon>
        <taxon>Alphaproteobacteria</taxon>
        <taxon>Hyphomicrobiales</taxon>
        <taxon>Chelatococcaceae</taxon>
        <taxon>Camelimonas</taxon>
    </lineage>
</organism>
<dbReference type="EMBL" id="JBHRYC010000023">
    <property type="protein sequence ID" value="MFC3636248.1"/>
    <property type="molecule type" value="Genomic_DNA"/>
</dbReference>
<accession>A0ABV7UCH7</accession>
<keyword evidence="3" id="KW-1185">Reference proteome</keyword>
<dbReference type="Proteomes" id="UP001595704">
    <property type="component" value="Unassembled WGS sequence"/>
</dbReference>
<protein>
    <submittedName>
        <fullName evidence="2">Uncharacterized protein</fullName>
    </submittedName>
</protein>
<gene>
    <name evidence="2" type="ORF">ACFONL_02450</name>
</gene>
<feature type="chain" id="PRO_5045258816" evidence="1">
    <location>
        <begin position="26"/>
        <end position="65"/>
    </location>
</feature>
<dbReference type="RefSeq" id="WP_191317646.1">
    <property type="nucleotide sequence ID" value="NZ_BNCG01000001.1"/>
</dbReference>
<evidence type="ECO:0000313" key="2">
    <source>
        <dbReference type="EMBL" id="MFC3636248.1"/>
    </source>
</evidence>
<proteinExistence type="predicted"/>
<keyword evidence="1" id="KW-0732">Signal</keyword>
<feature type="signal peptide" evidence="1">
    <location>
        <begin position="1"/>
        <end position="25"/>
    </location>
</feature>
<evidence type="ECO:0000313" key="3">
    <source>
        <dbReference type="Proteomes" id="UP001595704"/>
    </source>
</evidence>